<comment type="function">
    <text evidence="11">Acts as a processive, ATP-dependent zinc metallopeptidase for both cytoplasmic and membrane proteins. Plays a role in the quality control of integral membrane proteins.</text>
</comment>
<comment type="caution">
    <text evidence="15">The sequence shown here is derived from an EMBL/GenBank/DDBJ whole genome shotgun (WGS) entry which is preliminary data.</text>
</comment>
<evidence type="ECO:0000256" key="3">
    <source>
        <dbReference type="ARBA" id="ARBA00022670"/>
    </source>
</evidence>
<comment type="similarity">
    <text evidence="11">In the central section; belongs to the AAA ATPase family.</text>
</comment>
<keyword evidence="11" id="KW-1003">Cell membrane</keyword>
<feature type="domain" description="AAA+ ATPase" evidence="14">
    <location>
        <begin position="266"/>
        <end position="405"/>
    </location>
</feature>
<dbReference type="InterPro" id="IPR037219">
    <property type="entry name" value="Peptidase_M41-like"/>
</dbReference>
<dbReference type="EMBL" id="JASZZN010000021">
    <property type="protein sequence ID" value="MDM4018380.1"/>
    <property type="molecule type" value="Genomic_DNA"/>
</dbReference>
<keyword evidence="4 11" id="KW-0479">Metal-binding</keyword>
<evidence type="ECO:0000256" key="11">
    <source>
        <dbReference type="HAMAP-Rule" id="MF_01458"/>
    </source>
</evidence>
<evidence type="ECO:0000313" key="15">
    <source>
        <dbReference type="EMBL" id="MDM4018380.1"/>
    </source>
</evidence>
<dbReference type="Gene3D" id="3.40.50.300">
    <property type="entry name" value="P-loop containing nucleotide triphosphate hydrolases"/>
    <property type="match status" value="1"/>
</dbReference>
<dbReference type="Pfam" id="PF00004">
    <property type="entry name" value="AAA"/>
    <property type="match status" value="1"/>
</dbReference>
<dbReference type="RefSeq" id="WP_200836658.1">
    <property type="nucleotide sequence ID" value="NZ_JAJMQV010000033.1"/>
</dbReference>
<dbReference type="InterPro" id="IPR003960">
    <property type="entry name" value="ATPase_AAA_CS"/>
</dbReference>
<dbReference type="InterPro" id="IPR005936">
    <property type="entry name" value="FtsH"/>
</dbReference>
<dbReference type="HAMAP" id="MF_01458">
    <property type="entry name" value="FtsH"/>
    <property type="match status" value="1"/>
</dbReference>
<feature type="binding site" evidence="11">
    <location>
        <begin position="274"/>
        <end position="281"/>
    </location>
    <ligand>
        <name>ATP</name>
        <dbReference type="ChEBI" id="CHEBI:30616"/>
    </ligand>
</feature>
<dbReference type="NCBIfam" id="TIGR01241">
    <property type="entry name" value="FtsH_fam"/>
    <property type="match status" value="1"/>
</dbReference>
<feature type="transmembrane region" description="Helical" evidence="11">
    <location>
        <begin position="187"/>
        <end position="204"/>
    </location>
</feature>
<evidence type="ECO:0000256" key="4">
    <source>
        <dbReference type="ARBA" id="ARBA00022723"/>
    </source>
</evidence>
<evidence type="ECO:0000256" key="2">
    <source>
        <dbReference type="ARBA" id="ARBA00010044"/>
    </source>
</evidence>
<evidence type="ECO:0000256" key="6">
    <source>
        <dbReference type="ARBA" id="ARBA00022801"/>
    </source>
</evidence>
<comment type="subunit">
    <text evidence="11">Homohexamer.</text>
</comment>
<proteinExistence type="inferred from homology"/>
<evidence type="ECO:0000259" key="14">
    <source>
        <dbReference type="SMART" id="SM00382"/>
    </source>
</evidence>
<reference evidence="15 16" key="1">
    <citation type="submission" date="2023-06" db="EMBL/GenBank/DDBJ databases">
        <title>Roseiconus lacunae JC819 isolated from Gulf of Mannar region, Tamil Nadu.</title>
        <authorList>
            <person name="Pk S."/>
            <person name="Ch S."/>
            <person name="Ch V.R."/>
        </authorList>
    </citation>
    <scope>NUCLEOTIDE SEQUENCE [LARGE SCALE GENOMIC DNA]</scope>
    <source>
        <strain evidence="15 16">JC819</strain>
    </source>
</reference>
<keyword evidence="8 11" id="KW-0067">ATP-binding</keyword>
<dbReference type="GO" id="GO:0008237">
    <property type="term" value="F:metallopeptidase activity"/>
    <property type="evidence" value="ECO:0007669"/>
    <property type="project" value="UniProtKB-KW"/>
</dbReference>
<dbReference type="SMART" id="SM00382">
    <property type="entry name" value="AAA"/>
    <property type="match status" value="1"/>
</dbReference>
<dbReference type="InterPro" id="IPR000642">
    <property type="entry name" value="Peptidase_M41"/>
</dbReference>
<keyword evidence="5 11" id="KW-0547">Nucleotide-binding</keyword>
<keyword evidence="16" id="KW-1185">Reference proteome</keyword>
<keyword evidence="3 11" id="KW-0645">Protease</keyword>
<gene>
    <name evidence="11 15" type="primary">ftsH</name>
    <name evidence="15" type="ORF">QTN89_23210</name>
</gene>
<comment type="subcellular location">
    <subcellularLocation>
        <location evidence="11">Cell membrane</location>
        <topology evidence="11">Multi-pass membrane protein</topology>
        <orientation evidence="11">Cytoplasmic side</orientation>
    </subcellularLocation>
    <subcellularLocation>
        <location evidence="1">Membrane</location>
    </subcellularLocation>
</comment>
<dbReference type="Pfam" id="PF01434">
    <property type="entry name" value="Peptidase_M41"/>
    <property type="match status" value="1"/>
</dbReference>
<evidence type="ECO:0000256" key="8">
    <source>
        <dbReference type="ARBA" id="ARBA00022840"/>
    </source>
</evidence>
<dbReference type="Proteomes" id="UP001239462">
    <property type="component" value="Unassembled WGS sequence"/>
</dbReference>
<dbReference type="InterPro" id="IPR003593">
    <property type="entry name" value="AAA+_ATPase"/>
</dbReference>
<evidence type="ECO:0000256" key="9">
    <source>
        <dbReference type="ARBA" id="ARBA00023049"/>
    </source>
</evidence>
<dbReference type="Gene3D" id="1.20.58.760">
    <property type="entry name" value="Peptidase M41"/>
    <property type="match status" value="1"/>
</dbReference>
<keyword evidence="6 11" id="KW-0378">Hydrolase</keyword>
<evidence type="ECO:0000256" key="13">
    <source>
        <dbReference type="SAM" id="MobiDB-lite"/>
    </source>
</evidence>
<keyword evidence="9 11" id="KW-0482">Metalloprotease</keyword>
<dbReference type="SUPFAM" id="SSF140990">
    <property type="entry name" value="FtsH protease domain-like"/>
    <property type="match status" value="1"/>
</dbReference>
<dbReference type="PANTHER" id="PTHR23076:SF97">
    <property type="entry name" value="ATP-DEPENDENT ZINC METALLOPROTEASE YME1L1"/>
    <property type="match status" value="1"/>
</dbReference>
<organism evidence="15 16">
    <name type="scientific">Roseiconus lacunae</name>
    <dbReference type="NCBI Taxonomy" id="2605694"/>
    <lineage>
        <taxon>Bacteria</taxon>
        <taxon>Pseudomonadati</taxon>
        <taxon>Planctomycetota</taxon>
        <taxon>Planctomycetia</taxon>
        <taxon>Pirellulales</taxon>
        <taxon>Pirellulaceae</taxon>
        <taxon>Roseiconus</taxon>
    </lineage>
</organism>
<evidence type="ECO:0000256" key="1">
    <source>
        <dbReference type="ARBA" id="ARBA00004370"/>
    </source>
</evidence>
<dbReference type="Gene3D" id="1.10.8.60">
    <property type="match status" value="1"/>
</dbReference>
<evidence type="ECO:0000313" key="16">
    <source>
        <dbReference type="Proteomes" id="UP001239462"/>
    </source>
</evidence>
<feature type="binding site" evidence="11">
    <location>
        <position position="496"/>
    </location>
    <ligand>
        <name>Zn(2+)</name>
        <dbReference type="ChEBI" id="CHEBI:29105"/>
        <note>catalytic</note>
    </ligand>
</feature>
<evidence type="ECO:0000256" key="10">
    <source>
        <dbReference type="ARBA" id="ARBA00023136"/>
    </source>
</evidence>
<feature type="binding site" evidence="11">
    <location>
        <position position="573"/>
    </location>
    <ligand>
        <name>Zn(2+)</name>
        <dbReference type="ChEBI" id="CHEBI:29105"/>
        <note>catalytic</note>
    </ligand>
</feature>
<dbReference type="PANTHER" id="PTHR23076">
    <property type="entry name" value="METALLOPROTEASE M41 FTSH"/>
    <property type="match status" value="1"/>
</dbReference>
<dbReference type="EC" id="3.4.24.-" evidence="11"/>
<keyword evidence="11" id="KW-0812">Transmembrane</keyword>
<dbReference type="InterPro" id="IPR027417">
    <property type="entry name" value="P-loop_NTPase"/>
</dbReference>
<feature type="active site" evidence="11">
    <location>
        <position position="497"/>
    </location>
</feature>
<comment type="cofactor">
    <cofactor evidence="11">
        <name>Zn(2+)</name>
        <dbReference type="ChEBI" id="CHEBI:29105"/>
    </cofactor>
    <text evidence="11">Binds 1 zinc ion per subunit.</text>
</comment>
<feature type="region of interest" description="Disordered" evidence="13">
    <location>
        <begin position="1"/>
        <end position="35"/>
    </location>
</feature>
<evidence type="ECO:0000256" key="7">
    <source>
        <dbReference type="ARBA" id="ARBA00022833"/>
    </source>
</evidence>
<dbReference type="PROSITE" id="PS00674">
    <property type="entry name" value="AAA"/>
    <property type="match status" value="1"/>
</dbReference>
<keyword evidence="11" id="KW-1133">Transmembrane helix</keyword>
<sequence>MSEKKRSSRDPEDKESRGKNSTGKDSRGDGPSRETRGSGVWLVIIAVVVAVMLSATMFNNNEIQMPYPVLERLLEAHAEANTGGNQGENAGVPKVVVDSPSDPSEKWEFSDLQLVLLGENKITGTVMWRPLSAPGEVDDSENVPLQKSFWTIRDRNETQDARMDQLVSQSGVNWDNARPNTFLADNWFNLLMLAAIIAIGAIMLRRIGGVGSPMSFSRSRGKLHGQEDLSITFEDAAGIDEAVEEVREVVDFLKNSEKYQALGGRIPKGVLLVGPPGTGKTLLAKAIAGEAGVPFFSLSGSDFVEMFVGVGAARVRDMFQQATSRAPCIIFIDELDALGKSRSGSVVGGHDEREQTLNALLVEMDGFDSNNGVIVIAATNRPETLDPALLRPGRFDRQVLVDRPDVAGREAILKVHVKSVKLADEVDLRHIASITSGFVGADLANLVNEAALLAARANKNAVSTTEFDEAVDRVTAGLEKKNRVMNEDEKIRVAYHEAAHALVAAALPNTDPVHKVSIIPRGFAALGYTMQRPESERYLMTKLELESRMKVLLAGTLAEEMVMQDISTGAQNDLERCTEIARSMVMDYGMSRLGRINYRRSTGSAFLAGGGGNGHSTSYGEDTAKMIDKEVARIVEEALGQTRDILAQRREVLEAITQRLLEVEAIDNTELMRVIEETSAGPWLVPGTITEKPRAQIRKPENDLDTLKDAN</sequence>
<dbReference type="InterPro" id="IPR003959">
    <property type="entry name" value="ATPase_AAA_core"/>
</dbReference>
<dbReference type="CDD" id="cd19501">
    <property type="entry name" value="RecA-like_FtsH"/>
    <property type="match status" value="1"/>
</dbReference>
<dbReference type="InterPro" id="IPR041569">
    <property type="entry name" value="AAA_lid_3"/>
</dbReference>
<protein>
    <recommendedName>
        <fullName evidence="11">ATP-dependent zinc metalloprotease FtsH</fullName>
        <ecNumber evidence="11">3.4.24.-</ecNumber>
    </recommendedName>
</protein>
<feature type="binding site" evidence="11">
    <location>
        <position position="500"/>
    </location>
    <ligand>
        <name>Zn(2+)</name>
        <dbReference type="ChEBI" id="CHEBI:29105"/>
        <note>catalytic</note>
    </ligand>
</feature>
<keyword evidence="10 11" id="KW-0472">Membrane</keyword>
<comment type="similarity">
    <text evidence="2 11">In the C-terminal section; belongs to the peptidase M41 family.</text>
</comment>
<evidence type="ECO:0000256" key="5">
    <source>
        <dbReference type="ARBA" id="ARBA00022741"/>
    </source>
</evidence>
<name>A0ABT7PPI3_9BACT</name>
<keyword evidence="7 11" id="KW-0862">Zinc</keyword>
<dbReference type="SUPFAM" id="SSF52540">
    <property type="entry name" value="P-loop containing nucleoside triphosphate hydrolases"/>
    <property type="match status" value="1"/>
</dbReference>
<evidence type="ECO:0000256" key="12">
    <source>
        <dbReference type="RuleBase" id="RU003651"/>
    </source>
</evidence>
<accession>A0ABT7PPI3</accession>
<feature type="transmembrane region" description="Helical" evidence="11">
    <location>
        <begin position="40"/>
        <end position="58"/>
    </location>
</feature>
<dbReference type="Pfam" id="PF17862">
    <property type="entry name" value="AAA_lid_3"/>
    <property type="match status" value="1"/>
</dbReference>
<comment type="similarity">
    <text evidence="12">Belongs to the AAA ATPase family.</text>
</comment>